<dbReference type="SUPFAM" id="SSF48452">
    <property type="entry name" value="TPR-like"/>
    <property type="match status" value="1"/>
</dbReference>
<evidence type="ECO:0000256" key="1">
    <source>
        <dbReference type="ARBA" id="ARBA00004123"/>
    </source>
</evidence>
<gene>
    <name evidence="8" type="ORF">EMPS_08372</name>
</gene>
<keyword evidence="9" id="KW-1185">Reference proteome</keyword>
<dbReference type="InterPro" id="IPR003107">
    <property type="entry name" value="HAT"/>
</dbReference>
<keyword evidence="3" id="KW-0677">Repeat</keyword>
<dbReference type="InterPro" id="IPR059164">
    <property type="entry name" value="HAT_PRP39_C"/>
</dbReference>
<evidence type="ECO:0000256" key="2">
    <source>
        <dbReference type="ARBA" id="ARBA00022664"/>
    </source>
</evidence>
<dbReference type="AlphaFoldDB" id="A0A9P3LZ86"/>
<keyword evidence="5" id="KW-0539">Nucleus</keyword>
<evidence type="ECO:0000256" key="5">
    <source>
        <dbReference type="ARBA" id="ARBA00023242"/>
    </source>
</evidence>
<dbReference type="GO" id="GO:0071004">
    <property type="term" value="C:U2-type prespliceosome"/>
    <property type="evidence" value="ECO:0007669"/>
    <property type="project" value="TreeGrafter"/>
</dbReference>
<evidence type="ECO:0000256" key="7">
    <source>
        <dbReference type="SAM" id="MobiDB-lite"/>
    </source>
</evidence>
<reference evidence="8" key="1">
    <citation type="submission" date="2021-11" db="EMBL/GenBank/DDBJ databases">
        <authorList>
            <person name="Herlambang A."/>
            <person name="Guo Y."/>
            <person name="Takashima Y."/>
            <person name="Nishizawa T."/>
        </authorList>
    </citation>
    <scope>NUCLEOTIDE SEQUENCE</scope>
    <source>
        <strain evidence="8">E1425</strain>
    </source>
</reference>
<sequence>MDAAQDIAAVSPAAKSGAYLIMDKHLFKNAPFTHMHFCFLGATERDNESNDKGNASICDAPALTTTDPSLKESWNKNWATVKSTPTDFDSWEELLRMIDGQDGGYGPEAPASNVVTMRTVYDAFLGQFPLCFGYWKKYSDLEFMSSGAQGAVEIFERGVKSISSSVDLWVHYCSFIMEHKRDDHGAIEQILERGAATVGMDFMPHVFWDKYLEYYEQKGDHVRLFTVMGRIITIPMHQYARFYQQYTHLLGSRPLKDLLSTEDYSKHEEQLKERSADGQEHPQMSKEQLEQEMRQLLLNSSALIYAKTAEETNKRWPFEAEIKRPYFHVKPIDPAQLLNWRRYLDFEETEGNVERIRLLYERCLVSCALYEEFWLRYAAWTRSQGRLEDLNGIYIRATLMVPPTNPSVRFALAMLQEERGETDLARQQYQAILQSLPGHIEAIVRFANFERRSNPQGVAAAEVVYASQIGLDTIDELAQTTIVTMYAKFLWQCKKDVDAARAIFKTGEGKFHSRFYFSNYLKFEMDQPGEDYEARVCDVFEQIRLSGLPENIKNDYNQNYLDFLMEFGSSAAKYNELEAQLRPVPVVVGESSRKRAAAVEPNEYPEKIHRPEEAVAGLEVPTGASAVAITPDSQHWPYSQHSQTSYGYAPSGGHPYAAPNGTQWS</sequence>
<reference evidence="8" key="2">
    <citation type="journal article" date="2022" name="Microbiol. Resour. Announc.">
        <title>Whole-Genome Sequence of Entomortierella parvispora E1425, a Mucoromycotan Fungus Associated with Burkholderiaceae-Related Endosymbiotic Bacteria.</title>
        <authorList>
            <person name="Herlambang A."/>
            <person name="Guo Y."/>
            <person name="Takashima Y."/>
            <person name="Narisawa K."/>
            <person name="Ohta H."/>
            <person name="Nishizawa T."/>
        </authorList>
    </citation>
    <scope>NUCLEOTIDE SEQUENCE</scope>
    <source>
        <strain evidence="8">E1425</strain>
    </source>
</reference>
<dbReference type="EMBL" id="BQFW01000011">
    <property type="protein sequence ID" value="GJJ76014.1"/>
    <property type="molecule type" value="Genomic_DNA"/>
</dbReference>
<dbReference type="GO" id="GO:0005685">
    <property type="term" value="C:U1 snRNP"/>
    <property type="evidence" value="ECO:0007669"/>
    <property type="project" value="TreeGrafter"/>
</dbReference>
<dbReference type="PANTHER" id="PTHR17204:SF5">
    <property type="entry name" value="PRE-MRNA-PROCESSING FACTOR 39"/>
    <property type="match status" value="1"/>
</dbReference>
<evidence type="ECO:0000256" key="3">
    <source>
        <dbReference type="ARBA" id="ARBA00022737"/>
    </source>
</evidence>
<name>A0A9P3LZ86_9FUNG</name>
<feature type="compositionally biased region" description="Polar residues" evidence="7">
    <location>
        <begin position="631"/>
        <end position="646"/>
    </location>
</feature>
<dbReference type="InterPro" id="IPR011990">
    <property type="entry name" value="TPR-like_helical_dom_sf"/>
</dbReference>
<dbReference type="GO" id="GO:0000243">
    <property type="term" value="C:commitment complex"/>
    <property type="evidence" value="ECO:0007669"/>
    <property type="project" value="TreeGrafter"/>
</dbReference>
<feature type="region of interest" description="Disordered" evidence="7">
    <location>
        <begin position="266"/>
        <end position="286"/>
    </location>
</feature>
<evidence type="ECO:0000313" key="9">
    <source>
        <dbReference type="Proteomes" id="UP000827284"/>
    </source>
</evidence>
<feature type="region of interest" description="Disordered" evidence="7">
    <location>
        <begin position="631"/>
        <end position="665"/>
    </location>
</feature>
<dbReference type="OrthoDB" id="10265668at2759"/>
<dbReference type="FunFam" id="1.25.40.10:FF:000064">
    <property type="entry name" value="Putative pre-mrna-processing factor 39"/>
    <property type="match status" value="1"/>
</dbReference>
<proteinExistence type="inferred from homology"/>
<dbReference type="PANTHER" id="PTHR17204">
    <property type="entry name" value="PRE-MRNA PROCESSING PROTEIN PRP39-RELATED"/>
    <property type="match status" value="1"/>
</dbReference>
<dbReference type="SMART" id="SM00386">
    <property type="entry name" value="HAT"/>
    <property type="match status" value="6"/>
</dbReference>
<evidence type="ECO:0000256" key="6">
    <source>
        <dbReference type="ARBA" id="ARBA00038019"/>
    </source>
</evidence>
<evidence type="ECO:0000256" key="4">
    <source>
        <dbReference type="ARBA" id="ARBA00023187"/>
    </source>
</evidence>
<keyword evidence="2" id="KW-0507">mRNA processing</keyword>
<protein>
    <submittedName>
        <fullName evidence="8">Pre-mRNA-processing factor 39</fullName>
    </submittedName>
</protein>
<organism evidence="8 9">
    <name type="scientific">Entomortierella parvispora</name>
    <dbReference type="NCBI Taxonomy" id="205924"/>
    <lineage>
        <taxon>Eukaryota</taxon>
        <taxon>Fungi</taxon>
        <taxon>Fungi incertae sedis</taxon>
        <taxon>Mucoromycota</taxon>
        <taxon>Mortierellomycotina</taxon>
        <taxon>Mortierellomycetes</taxon>
        <taxon>Mortierellales</taxon>
        <taxon>Mortierellaceae</taxon>
        <taxon>Entomortierella</taxon>
    </lineage>
</organism>
<accession>A0A9P3LZ86</accession>
<dbReference type="Pfam" id="PF23241">
    <property type="entry name" value="HAT_PRP39_C"/>
    <property type="match status" value="1"/>
</dbReference>
<comment type="subcellular location">
    <subcellularLocation>
        <location evidence="1">Nucleus</location>
    </subcellularLocation>
</comment>
<dbReference type="Pfam" id="PF23240">
    <property type="entry name" value="HAT_PRP39_N"/>
    <property type="match status" value="1"/>
</dbReference>
<keyword evidence="4" id="KW-0508">mRNA splicing</keyword>
<dbReference type="Proteomes" id="UP000827284">
    <property type="component" value="Unassembled WGS sequence"/>
</dbReference>
<evidence type="ECO:0000313" key="8">
    <source>
        <dbReference type="EMBL" id="GJJ76014.1"/>
    </source>
</evidence>
<comment type="similarity">
    <text evidence="6">Belongs to the PRP39 family.</text>
</comment>
<comment type="caution">
    <text evidence="8">The sequence shown here is derived from an EMBL/GenBank/DDBJ whole genome shotgun (WGS) entry which is preliminary data.</text>
</comment>
<dbReference type="GO" id="GO:0000395">
    <property type="term" value="P:mRNA 5'-splice site recognition"/>
    <property type="evidence" value="ECO:0007669"/>
    <property type="project" value="TreeGrafter"/>
</dbReference>
<dbReference type="GO" id="GO:0030627">
    <property type="term" value="F:pre-mRNA 5'-splice site binding"/>
    <property type="evidence" value="ECO:0007669"/>
    <property type="project" value="TreeGrafter"/>
</dbReference>
<dbReference type="Gene3D" id="1.25.40.10">
    <property type="entry name" value="Tetratricopeptide repeat domain"/>
    <property type="match status" value="2"/>
</dbReference>